<dbReference type="RefSeq" id="WP_161352324.1">
    <property type="nucleotide sequence ID" value="NZ_WTUX01000017.1"/>
</dbReference>
<name>A0A845MB23_9RHOB</name>
<evidence type="ECO:0000313" key="3">
    <source>
        <dbReference type="Proteomes" id="UP000467322"/>
    </source>
</evidence>
<protein>
    <submittedName>
        <fullName evidence="2">Uncharacterized protein</fullName>
    </submittedName>
</protein>
<evidence type="ECO:0000256" key="1">
    <source>
        <dbReference type="SAM" id="Phobius"/>
    </source>
</evidence>
<sequence>MTRPTFQWQISLGHVIQIAMLVAAAGIGWATFDARITANEKSVVRAMDAQGQMEGRLRALETATARSDERLTSILNMLARIDARLERIERSGD</sequence>
<accession>A0A845MB23</accession>
<evidence type="ECO:0000313" key="2">
    <source>
        <dbReference type="EMBL" id="MZR14211.1"/>
    </source>
</evidence>
<keyword evidence="1" id="KW-0812">Transmembrane</keyword>
<feature type="transmembrane region" description="Helical" evidence="1">
    <location>
        <begin position="12"/>
        <end position="32"/>
    </location>
</feature>
<keyword evidence="1" id="KW-1133">Transmembrane helix</keyword>
<organism evidence="2 3">
    <name type="scientific">Maritimibacter harenae</name>
    <dbReference type="NCBI Taxonomy" id="2606218"/>
    <lineage>
        <taxon>Bacteria</taxon>
        <taxon>Pseudomonadati</taxon>
        <taxon>Pseudomonadota</taxon>
        <taxon>Alphaproteobacteria</taxon>
        <taxon>Rhodobacterales</taxon>
        <taxon>Roseobacteraceae</taxon>
        <taxon>Maritimibacter</taxon>
    </lineage>
</organism>
<keyword evidence="1" id="KW-0472">Membrane</keyword>
<dbReference type="AlphaFoldDB" id="A0A845MB23"/>
<reference evidence="2 3" key="1">
    <citation type="submission" date="2019-12" db="EMBL/GenBank/DDBJ databases">
        <title>Maritimibacter sp. nov. sp. isolated from sea sand.</title>
        <authorList>
            <person name="Kim J."/>
            <person name="Jeong S.E."/>
            <person name="Jung H.S."/>
            <person name="Jeon C.O."/>
        </authorList>
    </citation>
    <scope>NUCLEOTIDE SEQUENCE [LARGE SCALE GENOMIC DNA]</scope>
    <source>
        <strain evidence="2 3">DP07</strain>
    </source>
</reference>
<gene>
    <name evidence="2" type="ORF">GQE99_14405</name>
</gene>
<comment type="caution">
    <text evidence="2">The sequence shown here is derived from an EMBL/GenBank/DDBJ whole genome shotgun (WGS) entry which is preliminary data.</text>
</comment>
<dbReference type="Proteomes" id="UP000467322">
    <property type="component" value="Unassembled WGS sequence"/>
</dbReference>
<keyword evidence="3" id="KW-1185">Reference proteome</keyword>
<proteinExistence type="predicted"/>
<dbReference type="EMBL" id="WTUX01000017">
    <property type="protein sequence ID" value="MZR14211.1"/>
    <property type="molecule type" value="Genomic_DNA"/>
</dbReference>